<name>A0ABT1CD72_9HYPH</name>
<organism evidence="8 9">
    <name type="scientific">Mesorhizobium liriopis</name>
    <dbReference type="NCBI Taxonomy" id="2953882"/>
    <lineage>
        <taxon>Bacteria</taxon>
        <taxon>Pseudomonadati</taxon>
        <taxon>Pseudomonadota</taxon>
        <taxon>Alphaproteobacteria</taxon>
        <taxon>Hyphomicrobiales</taxon>
        <taxon>Phyllobacteriaceae</taxon>
        <taxon>Mesorhizobium</taxon>
    </lineage>
</organism>
<keyword evidence="5 7" id="KW-1133">Transmembrane helix</keyword>
<dbReference type="PANTHER" id="PTHR34857">
    <property type="entry name" value="SLL0384 PROTEIN"/>
    <property type="match status" value="1"/>
</dbReference>
<keyword evidence="3" id="KW-1003">Cell membrane</keyword>
<comment type="caution">
    <text evidence="8">The sequence shown here is derived from an EMBL/GenBank/DDBJ whole genome shotgun (WGS) entry which is preliminary data.</text>
</comment>
<keyword evidence="9" id="KW-1185">Reference proteome</keyword>
<feature type="transmembrane region" description="Helical" evidence="7">
    <location>
        <begin position="66"/>
        <end position="84"/>
    </location>
</feature>
<evidence type="ECO:0000256" key="3">
    <source>
        <dbReference type="ARBA" id="ARBA00022475"/>
    </source>
</evidence>
<dbReference type="EMBL" id="JAMXQS010000009">
    <property type="protein sequence ID" value="MCO6051891.1"/>
    <property type="molecule type" value="Genomic_DNA"/>
</dbReference>
<comment type="subcellular location">
    <subcellularLocation>
        <location evidence="1">Membrane</location>
        <topology evidence="1">Multi-pass membrane protein</topology>
    </subcellularLocation>
</comment>
<dbReference type="RefSeq" id="WP_252821895.1">
    <property type="nucleotide sequence ID" value="NZ_JAMXQS010000009.1"/>
</dbReference>
<evidence type="ECO:0000256" key="7">
    <source>
        <dbReference type="SAM" id="Phobius"/>
    </source>
</evidence>
<feature type="transmembrane region" description="Helical" evidence="7">
    <location>
        <begin position="22"/>
        <end position="54"/>
    </location>
</feature>
<comment type="similarity">
    <text evidence="2">Belongs to the CbiQ family.</text>
</comment>
<reference evidence="8 9" key="1">
    <citation type="submission" date="2022-06" db="EMBL/GenBank/DDBJ databases">
        <title>Mesorhizobium sp. strain RP14 Genome sequencing and assembly.</title>
        <authorList>
            <person name="Kim I."/>
        </authorList>
    </citation>
    <scope>NUCLEOTIDE SEQUENCE [LARGE SCALE GENOMIC DNA]</scope>
    <source>
        <strain evidence="9">RP14(2022)</strain>
    </source>
</reference>
<evidence type="ECO:0000313" key="9">
    <source>
        <dbReference type="Proteomes" id="UP001205906"/>
    </source>
</evidence>
<evidence type="ECO:0000256" key="1">
    <source>
        <dbReference type="ARBA" id="ARBA00004141"/>
    </source>
</evidence>
<evidence type="ECO:0000313" key="8">
    <source>
        <dbReference type="EMBL" id="MCO6051891.1"/>
    </source>
</evidence>
<dbReference type="InterPro" id="IPR051611">
    <property type="entry name" value="ECF_transporter_component"/>
</dbReference>
<dbReference type="Proteomes" id="UP001205906">
    <property type="component" value="Unassembled WGS sequence"/>
</dbReference>
<accession>A0ABT1CD72</accession>
<proteinExistence type="inferred from homology"/>
<dbReference type="InterPro" id="IPR003339">
    <property type="entry name" value="ABC/ECF_trnsptr_transmembrane"/>
</dbReference>
<keyword evidence="6 7" id="KW-0472">Membrane</keyword>
<evidence type="ECO:0000256" key="6">
    <source>
        <dbReference type="ARBA" id="ARBA00023136"/>
    </source>
</evidence>
<keyword evidence="4 7" id="KW-0812">Transmembrane</keyword>
<evidence type="ECO:0000256" key="4">
    <source>
        <dbReference type="ARBA" id="ARBA00022692"/>
    </source>
</evidence>
<gene>
    <name evidence="8" type="ORF">NGM99_19060</name>
</gene>
<dbReference type="PANTHER" id="PTHR34857:SF2">
    <property type="entry name" value="SLL0384 PROTEIN"/>
    <property type="match status" value="1"/>
</dbReference>
<evidence type="ECO:0000256" key="2">
    <source>
        <dbReference type="ARBA" id="ARBA00008564"/>
    </source>
</evidence>
<feature type="transmembrane region" description="Helical" evidence="7">
    <location>
        <begin position="96"/>
        <end position="119"/>
    </location>
</feature>
<protein>
    <submittedName>
        <fullName evidence="8">Energy-coupling factor transporter transmembrane protein EcfT</fullName>
    </submittedName>
</protein>
<sequence length="213" mass="22991">MLTSLYVEGRGPLHRVTAGTKLAGLAIAGVVLFFVTQLWLLAVFLFLAALAYLTAGLSIREALRRIAPTLWSLLFLLAVNLFLLPMQDAAVLGLRILALVFAAAAVTATTPLAEMMAVVDRVARPLEKLNLLRPGDAGLTFGLCLRFVPDILSRYEALREAHRARGLKVRVLTLLGPLIILTLKQADEVASAIDARGLRGASKPFPSSERHSS</sequence>
<dbReference type="Pfam" id="PF02361">
    <property type="entry name" value="CbiQ"/>
    <property type="match status" value="1"/>
</dbReference>
<dbReference type="CDD" id="cd16914">
    <property type="entry name" value="EcfT"/>
    <property type="match status" value="1"/>
</dbReference>
<evidence type="ECO:0000256" key="5">
    <source>
        <dbReference type="ARBA" id="ARBA00022989"/>
    </source>
</evidence>